<sequence length="275" mass="30123">MKLRTYFTTALACALALSACTSGTDTGKSDENESGIITLTVGASPVPHADILKYVNDNLAAEAGLKIEIKEYTDYIQPNIALEEGELDANYFQHVPYFDTEVSEKGYNFEHGEGIQIEPYAVFSQKIKDIKDIPDGGSILVNNDPSNQARALKLLEKLGLFELADVENPTIHDLAKNPHNYTLIESEAAIIPVQLPDVDIAVINGNYALDHGLNPAKDAIAIEDGENNPYANILAWKKDSPKAEAIAKLEKLLHDPKVGEYIRQTYPDGEIIPAF</sequence>
<keyword evidence="3" id="KW-0472">Membrane</keyword>
<dbReference type="RefSeq" id="WP_252672582.1">
    <property type="nucleotide sequence ID" value="NZ_CP099547.1"/>
</dbReference>
<evidence type="ECO:0000256" key="1">
    <source>
        <dbReference type="ARBA" id="ARBA00004635"/>
    </source>
</evidence>
<dbReference type="PIRSF" id="PIRSF002854">
    <property type="entry name" value="MetQ"/>
    <property type="match status" value="1"/>
</dbReference>
<dbReference type="PANTHER" id="PTHR30429:SF0">
    <property type="entry name" value="METHIONINE-BINDING LIPOPROTEIN METQ"/>
    <property type="match status" value="1"/>
</dbReference>
<reference evidence="8" key="1">
    <citation type="submission" date="2022-06" db="EMBL/GenBank/DDBJ databases">
        <title>Complete Genome Sequence of Arcanobacterium pinnipediorum strain DSM 28752 isolated from a harbour seal.</title>
        <authorList>
            <person name="Borowiak M."/>
            <person name="Kreitlow A."/>
            <person name="Alssahen M."/>
            <person name="Malorny B."/>
            <person name="Laemmler C."/>
            <person name="Prenger-Berninghoff E."/>
            <person name="Siebert U."/>
            <person name="Ploetz M."/>
            <person name="Abdulmawjood A."/>
        </authorList>
    </citation>
    <scope>NUCLEOTIDE SEQUENCE</scope>
    <source>
        <strain evidence="8">DSM 28752</strain>
    </source>
</reference>
<evidence type="ECO:0000256" key="4">
    <source>
        <dbReference type="ARBA" id="ARBA00023139"/>
    </source>
</evidence>
<dbReference type="SUPFAM" id="SSF53850">
    <property type="entry name" value="Periplasmic binding protein-like II"/>
    <property type="match status" value="1"/>
</dbReference>
<evidence type="ECO:0000256" key="7">
    <source>
        <dbReference type="SAM" id="SignalP"/>
    </source>
</evidence>
<dbReference type="PANTHER" id="PTHR30429">
    <property type="entry name" value="D-METHIONINE-BINDING LIPOPROTEIN METQ"/>
    <property type="match status" value="1"/>
</dbReference>
<keyword evidence="2 7" id="KW-0732">Signal</keyword>
<keyword evidence="9" id="KW-1185">Reference proteome</keyword>
<keyword evidence="4" id="KW-0564">Palmitate</keyword>
<feature type="signal peptide" evidence="7">
    <location>
        <begin position="1"/>
        <end position="23"/>
    </location>
</feature>
<dbReference type="PROSITE" id="PS51257">
    <property type="entry name" value="PROKAR_LIPOPROTEIN"/>
    <property type="match status" value="1"/>
</dbReference>
<gene>
    <name evidence="8" type="ORF">NG665_05075</name>
</gene>
<evidence type="ECO:0000256" key="2">
    <source>
        <dbReference type="ARBA" id="ARBA00022729"/>
    </source>
</evidence>
<evidence type="ECO:0000313" key="9">
    <source>
        <dbReference type="Proteomes" id="UP001056109"/>
    </source>
</evidence>
<protein>
    <recommendedName>
        <fullName evidence="6">Lipoprotein</fullName>
    </recommendedName>
</protein>
<keyword evidence="5 6" id="KW-0449">Lipoprotein</keyword>
<dbReference type="Pfam" id="PF03180">
    <property type="entry name" value="Lipoprotein_9"/>
    <property type="match status" value="1"/>
</dbReference>
<dbReference type="CDD" id="cd13597">
    <property type="entry name" value="PBP2_lipoprotein_Tp32"/>
    <property type="match status" value="1"/>
</dbReference>
<dbReference type="InterPro" id="IPR004872">
    <property type="entry name" value="Lipoprotein_NlpA"/>
</dbReference>
<accession>A0ABY5AEZ3</accession>
<feature type="chain" id="PRO_5046997562" description="Lipoprotein" evidence="7">
    <location>
        <begin position="24"/>
        <end position="275"/>
    </location>
</feature>
<evidence type="ECO:0000256" key="3">
    <source>
        <dbReference type="ARBA" id="ARBA00023136"/>
    </source>
</evidence>
<organism evidence="8 9">
    <name type="scientific">Arcanobacterium pinnipediorum</name>
    <dbReference type="NCBI Taxonomy" id="1503041"/>
    <lineage>
        <taxon>Bacteria</taxon>
        <taxon>Bacillati</taxon>
        <taxon>Actinomycetota</taxon>
        <taxon>Actinomycetes</taxon>
        <taxon>Actinomycetales</taxon>
        <taxon>Actinomycetaceae</taxon>
        <taxon>Arcanobacterium</taxon>
    </lineage>
</organism>
<evidence type="ECO:0000256" key="5">
    <source>
        <dbReference type="ARBA" id="ARBA00023288"/>
    </source>
</evidence>
<dbReference type="Proteomes" id="UP001056109">
    <property type="component" value="Chromosome"/>
</dbReference>
<dbReference type="EMBL" id="CP099547">
    <property type="protein sequence ID" value="USR78768.1"/>
    <property type="molecule type" value="Genomic_DNA"/>
</dbReference>
<evidence type="ECO:0000313" key="8">
    <source>
        <dbReference type="EMBL" id="USR78768.1"/>
    </source>
</evidence>
<evidence type="ECO:0000256" key="6">
    <source>
        <dbReference type="PIRNR" id="PIRNR002854"/>
    </source>
</evidence>
<comment type="subcellular location">
    <subcellularLocation>
        <location evidence="1">Membrane</location>
        <topology evidence="1">Lipid-anchor</topology>
    </subcellularLocation>
</comment>
<dbReference type="Gene3D" id="3.40.190.10">
    <property type="entry name" value="Periplasmic binding protein-like II"/>
    <property type="match status" value="2"/>
</dbReference>
<name>A0ABY5AEZ3_9ACTO</name>
<comment type="similarity">
    <text evidence="6">Belongs to the nlpA lipoprotein family.</text>
</comment>
<proteinExistence type="inferred from homology"/>